<evidence type="ECO:0000259" key="7">
    <source>
        <dbReference type="PROSITE" id="PS51666"/>
    </source>
</evidence>
<accession>A0A9Q0FSQ7</accession>
<dbReference type="GO" id="GO:0006355">
    <property type="term" value="P:regulation of DNA-templated transcription"/>
    <property type="evidence" value="ECO:0007669"/>
    <property type="project" value="InterPro"/>
</dbReference>
<dbReference type="InterPro" id="IPR014977">
    <property type="entry name" value="WRC_dom"/>
</dbReference>
<sequence>MTAEGFSFTDKATKEGNTNSNSDGVVVQLGVNLQQQLQQSQSFPFNTCMMIHQLNRHRSLPSDGPVVGHGPTGDGIISSVTANDHIYRVVGDGAYGAAVAGCGGGAAVGLRTLQPFDISSPALNSPGGMAASLGFPFTNAQWNELERQAIIYKYMMASIPVPPYLLSPTPKNLSSGPAAAAYSPNLLGSVLNLRFTNGADPEPGRCRRTDGKKWRCSRDVAPDQKYCERHMNRGRPRSRKPVEVHANNKKARHSLATCAEPPVTLAVSNPTLNGNATASQFAGAISRPYLHNPAFLDKSCDKVSTFDVPGAYVSRCKEPRNLDWMMKGEPVPIATSNHQWNHLVETETEIGLATDTSFNDASVLSQHYQEEPLSLNSLGNFSAGADQRNNQCTLFPRGFIDAWSRGASNDHNTNSRNTNSLSSNGKPRLSSLTLSMGGNKSMDDDNDEMGQIQMGLGLMESDQNHHECGAATTTPGGPLAEALKLTTFSSTTSQCSSGSPRTTSISSPSGVLQKALASFSDSSGNSSPTPASSRSKHEMPLMWLSSG</sequence>
<dbReference type="GO" id="GO:0099402">
    <property type="term" value="P:plant organ development"/>
    <property type="evidence" value="ECO:0007669"/>
    <property type="project" value="UniProtKB-ARBA"/>
</dbReference>
<dbReference type="PANTHER" id="PTHR31602:SF101">
    <property type="entry name" value="GROWTH-REGULATING FACTOR 7"/>
    <property type="match status" value="1"/>
</dbReference>
<dbReference type="Pfam" id="PF08879">
    <property type="entry name" value="WRC"/>
    <property type="match status" value="1"/>
</dbReference>
<feature type="short sequence motif" description="Bipartite nuclear localization signal" evidence="4">
    <location>
        <begin position="233"/>
        <end position="240"/>
    </location>
</feature>
<comment type="function">
    <text evidence="5">Transcription activator.</text>
</comment>
<dbReference type="PANTHER" id="PTHR31602">
    <property type="entry name" value="GROWTH-REGULATING FACTOR 5"/>
    <property type="match status" value="1"/>
</dbReference>
<feature type="region of interest" description="Disordered" evidence="6">
    <location>
        <begin position="1"/>
        <end position="21"/>
    </location>
</feature>
<evidence type="ECO:0000256" key="1">
    <source>
        <dbReference type="ARBA" id="ARBA00004123"/>
    </source>
</evidence>
<comment type="domain">
    <text evidence="5">The QLQ domain and WRC domain may be involved in protein-protein interaction and DNA-binding, respectively.</text>
</comment>
<name>A0A9Q0FSQ7_9ROSI</name>
<keyword evidence="5" id="KW-0010">Activator</keyword>
<feature type="domain" description="QLQ" evidence="7">
    <location>
        <begin position="136"/>
        <end position="171"/>
    </location>
</feature>
<feature type="domain" description="WRC" evidence="8">
    <location>
        <begin position="200"/>
        <end position="244"/>
    </location>
</feature>
<dbReference type="PROSITE" id="PS51666">
    <property type="entry name" value="QLQ"/>
    <property type="match status" value="1"/>
</dbReference>
<dbReference type="Proteomes" id="UP001141552">
    <property type="component" value="Unassembled WGS sequence"/>
</dbReference>
<organism evidence="9 10">
    <name type="scientific">Turnera subulata</name>
    <dbReference type="NCBI Taxonomy" id="218843"/>
    <lineage>
        <taxon>Eukaryota</taxon>
        <taxon>Viridiplantae</taxon>
        <taxon>Streptophyta</taxon>
        <taxon>Embryophyta</taxon>
        <taxon>Tracheophyta</taxon>
        <taxon>Spermatophyta</taxon>
        <taxon>Magnoliopsida</taxon>
        <taxon>eudicotyledons</taxon>
        <taxon>Gunneridae</taxon>
        <taxon>Pentapetalae</taxon>
        <taxon>rosids</taxon>
        <taxon>fabids</taxon>
        <taxon>Malpighiales</taxon>
        <taxon>Passifloraceae</taxon>
        <taxon>Turnera</taxon>
    </lineage>
</organism>
<keyword evidence="5" id="KW-0804">Transcription</keyword>
<dbReference type="EMBL" id="JAKUCV010004272">
    <property type="protein sequence ID" value="KAJ4835897.1"/>
    <property type="molecule type" value="Genomic_DNA"/>
</dbReference>
<keyword evidence="3 4" id="KW-0539">Nucleus</keyword>
<evidence type="ECO:0000313" key="9">
    <source>
        <dbReference type="EMBL" id="KAJ4835897.1"/>
    </source>
</evidence>
<evidence type="ECO:0000256" key="2">
    <source>
        <dbReference type="ARBA" id="ARBA00008122"/>
    </source>
</evidence>
<comment type="subcellular location">
    <subcellularLocation>
        <location evidence="1 4 5">Nucleus</location>
    </subcellularLocation>
</comment>
<evidence type="ECO:0000256" key="3">
    <source>
        <dbReference type="ARBA" id="ARBA00023242"/>
    </source>
</evidence>
<dbReference type="GO" id="GO:0005634">
    <property type="term" value="C:nucleus"/>
    <property type="evidence" value="ECO:0007669"/>
    <property type="project" value="UniProtKB-SubCell"/>
</dbReference>
<reference evidence="9" key="1">
    <citation type="submission" date="2022-02" db="EMBL/GenBank/DDBJ databases">
        <authorList>
            <person name="Henning P.M."/>
            <person name="McCubbin A.G."/>
            <person name="Shore J.S."/>
        </authorList>
    </citation>
    <scope>NUCLEOTIDE SEQUENCE</scope>
    <source>
        <strain evidence="9">F60SS</strain>
        <tissue evidence="9">Leaves</tissue>
    </source>
</reference>
<comment type="similarity">
    <text evidence="2 5">Belongs to the GRF family.</text>
</comment>
<dbReference type="InterPro" id="IPR014978">
    <property type="entry name" value="Gln-Leu-Gln_QLQ"/>
</dbReference>
<feature type="short sequence motif" description="Bipartite nuclear localization signal" evidence="4">
    <location>
        <begin position="205"/>
        <end position="215"/>
    </location>
</feature>
<comment type="caution">
    <text evidence="9">The sequence shown here is derived from an EMBL/GenBank/DDBJ whole genome shotgun (WGS) entry which is preliminary data.</text>
</comment>
<feature type="compositionally biased region" description="Low complexity" evidence="6">
    <location>
        <begin position="518"/>
        <end position="533"/>
    </location>
</feature>
<feature type="region of interest" description="Disordered" evidence="6">
    <location>
        <begin position="406"/>
        <end position="449"/>
    </location>
</feature>
<gene>
    <name evidence="9" type="ORF">Tsubulata_006156</name>
</gene>
<protein>
    <recommendedName>
        <fullName evidence="5">Growth-regulating factor</fullName>
    </recommendedName>
</protein>
<dbReference type="PROSITE" id="PS51667">
    <property type="entry name" value="WRC"/>
    <property type="match status" value="1"/>
</dbReference>
<dbReference type="SMART" id="SM00951">
    <property type="entry name" value="QLQ"/>
    <property type="match status" value="1"/>
</dbReference>
<feature type="region of interest" description="Disordered" evidence="6">
    <location>
        <begin position="490"/>
        <end position="547"/>
    </location>
</feature>
<evidence type="ECO:0000259" key="8">
    <source>
        <dbReference type="PROSITE" id="PS51667"/>
    </source>
</evidence>
<keyword evidence="10" id="KW-1185">Reference proteome</keyword>
<dbReference type="GO" id="GO:0006351">
    <property type="term" value="P:DNA-templated transcription"/>
    <property type="evidence" value="ECO:0007669"/>
    <property type="project" value="UniProtKB-UniRule"/>
</dbReference>
<evidence type="ECO:0000256" key="5">
    <source>
        <dbReference type="RuleBase" id="RU367127"/>
    </source>
</evidence>
<feature type="compositionally biased region" description="Low complexity" evidence="6">
    <location>
        <begin position="490"/>
        <end position="510"/>
    </location>
</feature>
<dbReference type="GO" id="GO:0005524">
    <property type="term" value="F:ATP binding"/>
    <property type="evidence" value="ECO:0007669"/>
    <property type="project" value="UniProtKB-UniRule"/>
</dbReference>
<keyword evidence="5" id="KW-0805">Transcription regulation</keyword>
<dbReference type="Pfam" id="PF08880">
    <property type="entry name" value="QLQ"/>
    <property type="match status" value="1"/>
</dbReference>
<dbReference type="InterPro" id="IPR031137">
    <property type="entry name" value="GRF"/>
</dbReference>
<dbReference type="AlphaFoldDB" id="A0A9Q0FSQ7"/>
<dbReference type="OrthoDB" id="1937002at2759"/>
<evidence type="ECO:0000313" key="10">
    <source>
        <dbReference type="Proteomes" id="UP001141552"/>
    </source>
</evidence>
<proteinExistence type="inferred from homology"/>
<evidence type="ECO:0000256" key="4">
    <source>
        <dbReference type="PROSITE-ProRule" id="PRU01002"/>
    </source>
</evidence>
<reference evidence="9" key="2">
    <citation type="journal article" date="2023" name="Plants (Basel)">
        <title>Annotation of the Turnera subulata (Passifloraceae) Draft Genome Reveals the S-Locus Evolved after the Divergence of Turneroideae from Passifloroideae in a Stepwise Manner.</title>
        <authorList>
            <person name="Henning P.M."/>
            <person name="Roalson E.H."/>
            <person name="Mir W."/>
            <person name="McCubbin A.G."/>
            <person name="Shore J.S."/>
        </authorList>
    </citation>
    <scope>NUCLEOTIDE SEQUENCE</scope>
    <source>
        <strain evidence="9">F60SS</strain>
    </source>
</reference>
<feature type="compositionally biased region" description="Low complexity" evidence="6">
    <location>
        <begin position="412"/>
        <end position="424"/>
    </location>
</feature>
<evidence type="ECO:0000256" key="6">
    <source>
        <dbReference type="SAM" id="MobiDB-lite"/>
    </source>
</evidence>